<gene>
    <name evidence="4" type="ORF">A2319_03075</name>
</gene>
<proteinExistence type="inferred from homology"/>
<evidence type="ECO:0000313" key="5">
    <source>
        <dbReference type="Proteomes" id="UP000176420"/>
    </source>
</evidence>
<keyword evidence="1 2" id="KW-0238">DNA-binding</keyword>
<dbReference type="EMBL" id="MHKI01000021">
    <property type="protein sequence ID" value="OGY86354.1"/>
    <property type="molecule type" value="Genomic_DNA"/>
</dbReference>
<reference evidence="4 5" key="1">
    <citation type="journal article" date="2016" name="Nat. Commun.">
        <title>Thousands of microbial genomes shed light on interconnected biogeochemical processes in an aquifer system.</title>
        <authorList>
            <person name="Anantharaman K."/>
            <person name="Brown C.T."/>
            <person name="Hug L.A."/>
            <person name="Sharon I."/>
            <person name="Castelle C.J."/>
            <person name="Probst A.J."/>
            <person name="Thomas B.C."/>
            <person name="Singh A."/>
            <person name="Wilkins M.J."/>
            <person name="Karaoz U."/>
            <person name="Brodie E.L."/>
            <person name="Williams K.H."/>
            <person name="Hubbard S.S."/>
            <person name="Banfield J.F."/>
        </authorList>
    </citation>
    <scope>NUCLEOTIDE SEQUENCE [LARGE SCALE GENOMIC DNA]</scope>
</reference>
<comment type="caution">
    <text evidence="2">Lacks conserved residue(s) required for the propagation of feature annotation.</text>
</comment>
<dbReference type="InterPro" id="IPR000424">
    <property type="entry name" value="Primosome_PriB/ssb"/>
</dbReference>
<accession>A0A1G2BB07</accession>
<comment type="caution">
    <text evidence="4">The sequence shown here is derived from an EMBL/GenBank/DDBJ whole genome shotgun (WGS) entry which is preliminary data.</text>
</comment>
<organism evidence="4 5">
    <name type="scientific">Candidatus Kerfeldbacteria bacterium RIFOXYB2_FULL_38_14</name>
    <dbReference type="NCBI Taxonomy" id="1798547"/>
    <lineage>
        <taxon>Bacteria</taxon>
        <taxon>Candidatus Kerfeldiibacteriota</taxon>
    </lineage>
</organism>
<dbReference type="AlphaFoldDB" id="A0A1G2BB07"/>
<evidence type="ECO:0000256" key="2">
    <source>
        <dbReference type="HAMAP-Rule" id="MF_00984"/>
    </source>
</evidence>
<name>A0A1G2BB07_9BACT</name>
<comment type="subunit">
    <text evidence="2">Homotetramer.</text>
</comment>
<dbReference type="SUPFAM" id="SSF50249">
    <property type="entry name" value="Nucleic acid-binding proteins"/>
    <property type="match status" value="1"/>
</dbReference>
<dbReference type="GO" id="GO:0003697">
    <property type="term" value="F:single-stranded DNA binding"/>
    <property type="evidence" value="ECO:0007669"/>
    <property type="project" value="UniProtKB-UniRule"/>
</dbReference>
<dbReference type="Gene3D" id="2.40.50.140">
    <property type="entry name" value="Nucleic acid-binding proteins"/>
    <property type="match status" value="1"/>
</dbReference>
<evidence type="ECO:0000256" key="3">
    <source>
        <dbReference type="PIRNR" id="PIRNR002070"/>
    </source>
</evidence>
<evidence type="ECO:0000313" key="4">
    <source>
        <dbReference type="EMBL" id="OGY86354.1"/>
    </source>
</evidence>
<dbReference type="GO" id="GO:0009295">
    <property type="term" value="C:nucleoid"/>
    <property type="evidence" value="ECO:0007669"/>
    <property type="project" value="TreeGrafter"/>
</dbReference>
<dbReference type="PROSITE" id="PS50935">
    <property type="entry name" value="SSB"/>
    <property type="match status" value="1"/>
</dbReference>
<dbReference type="NCBIfam" id="TIGR00621">
    <property type="entry name" value="ssb"/>
    <property type="match status" value="1"/>
</dbReference>
<dbReference type="InterPro" id="IPR011344">
    <property type="entry name" value="ssDNA-bd"/>
</dbReference>
<evidence type="ECO:0000256" key="1">
    <source>
        <dbReference type="ARBA" id="ARBA00023125"/>
    </source>
</evidence>
<dbReference type="PANTHER" id="PTHR10302:SF27">
    <property type="entry name" value="SINGLE-STRANDED DNA-BINDING PROTEIN"/>
    <property type="match status" value="1"/>
</dbReference>
<dbReference type="CDD" id="cd04496">
    <property type="entry name" value="SSB_OBF"/>
    <property type="match status" value="1"/>
</dbReference>
<dbReference type="GO" id="GO:0006260">
    <property type="term" value="P:DNA replication"/>
    <property type="evidence" value="ECO:0007669"/>
    <property type="project" value="InterPro"/>
</dbReference>
<dbReference type="Pfam" id="PF00436">
    <property type="entry name" value="SSB"/>
    <property type="match status" value="1"/>
</dbReference>
<dbReference type="InterPro" id="IPR012340">
    <property type="entry name" value="NA-bd_OB-fold"/>
</dbReference>
<protein>
    <recommendedName>
        <fullName evidence="2 3">Single-stranded DNA-binding protein</fullName>
        <shortName evidence="2">SSB</shortName>
    </recommendedName>
</protein>
<dbReference type="Proteomes" id="UP000176420">
    <property type="component" value="Unassembled WGS sequence"/>
</dbReference>
<sequence>MYNLNRVMLVGQLTADSETSTLESGQQKTTFRVATNYSWKDKSGEWKEGADFHQVVAWRKIAETAAKFKKGERVLVEGKLHSYNWEAKDGTKRYATEVVVSAVSLMAKANPKEVKEKEED</sequence>
<dbReference type="HAMAP" id="MF_00984">
    <property type="entry name" value="SSB"/>
    <property type="match status" value="1"/>
</dbReference>
<dbReference type="PIRSF" id="PIRSF002070">
    <property type="entry name" value="SSB"/>
    <property type="match status" value="1"/>
</dbReference>
<dbReference type="PANTHER" id="PTHR10302">
    <property type="entry name" value="SINGLE-STRANDED DNA-BINDING PROTEIN"/>
    <property type="match status" value="1"/>
</dbReference>